<dbReference type="AlphaFoldDB" id="A0AAV6QWV3"/>
<evidence type="ECO:0000256" key="1">
    <source>
        <dbReference type="ARBA" id="ARBA00022723"/>
    </source>
</evidence>
<feature type="domain" description="RING-type" evidence="6">
    <location>
        <begin position="7"/>
        <end position="46"/>
    </location>
</feature>
<dbReference type="InterPro" id="IPR006574">
    <property type="entry name" value="PRY"/>
</dbReference>
<comment type="caution">
    <text evidence="9">The sequence shown here is derived from an EMBL/GenBank/DDBJ whole genome shotgun (WGS) entry which is preliminary data.</text>
</comment>
<dbReference type="Pfam" id="PF00622">
    <property type="entry name" value="SPRY"/>
    <property type="match status" value="1"/>
</dbReference>
<dbReference type="InterPro" id="IPR000315">
    <property type="entry name" value="Znf_B-box"/>
</dbReference>
<sequence>MSEPPKCCICLDDFTNPALLPCGHSFCLGCIGEYWRIHGACQCPLCMTHFPTRPQLKTCHTTHPETPATPLKAGEVPCDLCTATKRPAVKSCLVCLASYCDTHLELHYQSEDLGRHLLISVVKNLEEPVCRVHEKPLDRFCRSDQTCICAMCTQTEHRGHHIIPIYREAAKKKVKLKRRRTKLLQAIQERLSKVEKIKLCVGRSGENPAEARAENKELVQQLEEEICDLQRENSELEQLSHSEDDLHFLQTDMASAPASPSESSSLENHLKCSICMETFTDPVTTACGHSFCKMCLEFHFKYNDRVCPLCKTPITRTLDVNIVLREIVQNCPSDEKMKNLEAKDDEVACDICTSPKLKAVKSCLVCLASYCLNHLKNHSSTERLKGHKLVAPVEDLDERACLKHGRPLELYSRKQQQCICVGCLEEDPQGVVSTEYEWEKKKIKLQSVKSELETQINRREKNLQKLNQSLQVCKNQMDNEWWDIDNVFSTVIAIVEEAQERALQPLRDRRQVMEKEVDDLKQKLKAEIRRFQKNITDLDGIATLEDHIHFLQEWPCLEDLVDTKDFVEVEFDTSLCFGTIRKTTTIMMERVQEELDKLNSIELKRAPKFTVDVKLDPTTAHQRLVVSEDGKEVKDGGKDQKVDDSPKRFDMFGSILGVNSLSSGRSYWEVETNKKTGWDLGVARVDANRKGKLSLNPDNGYWVIVHYGDEKFAALTAPPHGLSLQEKPQRVGVFVDYEEGLVSFYNLTTQSHIYSFTKCSFTEELLPYFSPHQKQDDKNSNPLIISPVNGTWTRTMSGSVVSGISLVGQGPII</sequence>
<protein>
    <submittedName>
        <fullName evidence="9">E3 ubiquitin-protein ligase TRIM39-like</fullName>
    </submittedName>
</protein>
<keyword evidence="10" id="KW-1185">Reference proteome</keyword>
<evidence type="ECO:0000313" key="9">
    <source>
        <dbReference type="EMBL" id="KAG7496172.1"/>
    </source>
</evidence>
<evidence type="ECO:0000256" key="2">
    <source>
        <dbReference type="ARBA" id="ARBA00022771"/>
    </source>
</evidence>
<dbReference type="SMART" id="SM00449">
    <property type="entry name" value="SPRY"/>
    <property type="match status" value="1"/>
</dbReference>
<evidence type="ECO:0000313" key="10">
    <source>
        <dbReference type="Proteomes" id="UP000693946"/>
    </source>
</evidence>
<evidence type="ECO:0000256" key="5">
    <source>
        <dbReference type="SAM" id="Coils"/>
    </source>
</evidence>
<feature type="coiled-coil region" evidence="5">
    <location>
        <begin position="503"/>
        <end position="541"/>
    </location>
</feature>
<feature type="coiled-coil region" evidence="5">
    <location>
        <begin position="215"/>
        <end position="242"/>
    </location>
</feature>
<keyword evidence="1" id="KW-0479">Metal-binding</keyword>
<evidence type="ECO:0000259" key="6">
    <source>
        <dbReference type="PROSITE" id="PS50089"/>
    </source>
</evidence>
<dbReference type="FunFam" id="2.60.120.920:FF:000004">
    <property type="entry name" value="Butyrophilin subfamily 1 member A1"/>
    <property type="match status" value="1"/>
</dbReference>
<organism evidence="9 10">
    <name type="scientific">Solea senegalensis</name>
    <name type="common">Senegalese sole</name>
    <dbReference type="NCBI Taxonomy" id="28829"/>
    <lineage>
        <taxon>Eukaryota</taxon>
        <taxon>Metazoa</taxon>
        <taxon>Chordata</taxon>
        <taxon>Craniata</taxon>
        <taxon>Vertebrata</taxon>
        <taxon>Euteleostomi</taxon>
        <taxon>Actinopterygii</taxon>
        <taxon>Neopterygii</taxon>
        <taxon>Teleostei</taxon>
        <taxon>Neoteleostei</taxon>
        <taxon>Acanthomorphata</taxon>
        <taxon>Carangaria</taxon>
        <taxon>Pleuronectiformes</taxon>
        <taxon>Pleuronectoidei</taxon>
        <taxon>Soleidae</taxon>
        <taxon>Solea</taxon>
    </lineage>
</organism>
<dbReference type="PROSITE" id="PS00518">
    <property type="entry name" value="ZF_RING_1"/>
    <property type="match status" value="2"/>
</dbReference>
<dbReference type="Proteomes" id="UP000693946">
    <property type="component" value="Linkage Group LG3"/>
</dbReference>
<dbReference type="SMART" id="SM00336">
    <property type="entry name" value="BBOX"/>
    <property type="match status" value="1"/>
</dbReference>
<dbReference type="PROSITE" id="PS50089">
    <property type="entry name" value="ZF_RING_2"/>
    <property type="match status" value="2"/>
</dbReference>
<dbReference type="GO" id="GO:0008270">
    <property type="term" value="F:zinc ion binding"/>
    <property type="evidence" value="ECO:0007669"/>
    <property type="project" value="UniProtKB-KW"/>
</dbReference>
<dbReference type="InterPro" id="IPR003877">
    <property type="entry name" value="SPRY_dom"/>
</dbReference>
<evidence type="ECO:0000256" key="4">
    <source>
        <dbReference type="PROSITE-ProRule" id="PRU00024"/>
    </source>
</evidence>
<dbReference type="PANTHER" id="PTHR25465:SF49">
    <property type="entry name" value="BLOODTHIRSTY-RELATED GENE FAMILY, MEMBER 1-RELATED"/>
    <property type="match status" value="1"/>
</dbReference>
<accession>A0AAV6QWV3</accession>
<keyword evidence="5" id="KW-0175">Coiled coil</keyword>
<dbReference type="SMART" id="SM00589">
    <property type="entry name" value="PRY"/>
    <property type="match status" value="1"/>
</dbReference>
<evidence type="ECO:0000259" key="8">
    <source>
        <dbReference type="PROSITE" id="PS50188"/>
    </source>
</evidence>
<dbReference type="CDD" id="cd19769">
    <property type="entry name" value="Bbox2_TRIM16-like"/>
    <property type="match status" value="2"/>
</dbReference>
<feature type="domain" description="B box-type" evidence="7">
    <location>
        <begin position="125"/>
        <end position="165"/>
    </location>
</feature>
<dbReference type="Pfam" id="PF13765">
    <property type="entry name" value="PRY"/>
    <property type="match status" value="1"/>
</dbReference>
<evidence type="ECO:0000259" key="7">
    <source>
        <dbReference type="PROSITE" id="PS50119"/>
    </source>
</evidence>
<dbReference type="InterPro" id="IPR001870">
    <property type="entry name" value="B30.2/SPRY"/>
</dbReference>
<dbReference type="EMBL" id="JAGKHQ010000015">
    <property type="protein sequence ID" value="KAG7496172.1"/>
    <property type="molecule type" value="Genomic_DNA"/>
</dbReference>
<feature type="domain" description="RING-type" evidence="6">
    <location>
        <begin position="272"/>
        <end position="311"/>
    </location>
</feature>
<reference evidence="9 10" key="1">
    <citation type="journal article" date="2021" name="Sci. Rep.">
        <title>Chromosome anchoring in Senegalese sole (Solea senegalensis) reveals sex-associated markers and genome rearrangements in flatfish.</title>
        <authorList>
            <person name="Guerrero-Cozar I."/>
            <person name="Gomez-Garrido J."/>
            <person name="Berbel C."/>
            <person name="Martinez-Blanch J.F."/>
            <person name="Alioto T."/>
            <person name="Claros M.G."/>
            <person name="Gagnaire P.A."/>
            <person name="Manchado M."/>
        </authorList>
    </citation>
    <scope>NUCLEOTIDE SEQUENCE [LARGE SCALE GENOMIC DNA]</scope>
    <source>
        <strain evidence="9">Sse05_10M</strain>
    </source>
</reference>
<dbReference type="GO" id="GO:0005737">
    <property type="term" value="C:cytoplasm"/>
    <property type="evidence" value="ECO:0007669"/>
    <property type="project" value="UniProtKB-ARBA"/>
</dbReference>
<gene>
    <name evidence="9" type="ORF">JOB18_013473</name>
</gene>
<name>A0AAV6QWV3_SOLSE</name>
<dbReference type="Pfam" id="PF00643">
    <property type="entry name" value="zf-B_box"/>
    <property type="match status" value="1"/>
</dbReference>
<dbReference type="PROSITE" id="PS50119">
    <property type="entry name" value="ZF_BBOX"/>
    <property type="match status" value="1"/>
</dbReference>
<evidence type="ECO:0000256" key="3">
    <source>
        <dbReference type="ARBA" id="ARBA00022833"/>
    </source>
</evidence>
<dbReference type="CDD" id="cd13733">
    <property type="entry name" value="SPRY_PRY_C-I_1"/>
    <property type="match status" value="1"/>
</dbReference>
<dbReference type="InterPro" id="IPR051051">
    <property type="entry name" value="E3_ubiq-ligase_TRIM/RNF"/>
</dbReference>
<dbReference type="InterPro" id="IPR017907">
    <property type="entry name" value="Znf_RING_CS"/>
</dbReference>
<dbReference type="Pfam" id="PF13445">
    <property type="entry name" value="zf-RING_UBOX"/>
    <property type="match status" value="1"/>
</dbReference>
<keyword evidence="2 4" id="KW-0863">Zinc-finger</keyword>
<proteinExistence type="predicted"/>
<dbReference type="Pfam" id="PF25600">
    <property type="entry name" value="TRIM_CC"/>
    <property type="match status" value="2"/>
</dbReference>
<dbReference type="SMART" id="SM00184">
    <property type="entry name" value="RING"/>
    <property type="match status" value="2"/>
</dbReference>
<keyword evidence="3" id="KW-0862">Zinc</keyword>
<dbReference type="InterPro" id="IPR001841">
    <property type="entry name" value="Znf_RING"/>
</dbReference>
<feature type="coiled-coil region" evidence="5">
    <location>
        <begin position="449"/>
        <end position="476"/>
    </location>
</feature>
<feature type="domain" description="B30.2/SPRY" evidence="8">
    <location>
        <begin position="593"/>
        <end position="788"/>
    </location>
</feature>
<dbReference type="InterPro" id="IPR027370">
    <property type="entry name" value="Znf-RING_euk"/>
</dbReference>
<dbReference type="PROSITE" id="PS50188">
    <property type="entry name" value="B302_SPRY"/>
    <property type="match status" value="1"/>
</dbReference>
<dbReference type="InterPro" id="IPR058030">
    <property type="entry name" value="TRIM8/14/16/25/29/45/65_CC"/>
</dbReference>
<dbReference type="PANTHER" id="PTHR25465">
    <property type="entry name" value="B-BOX DOMAIN CONTAINING"/>
    <property type="match status" value="1"/>
</dbReference>